<dbReference type="Proteomes" id="UP000245926">
    <property type="component" value="Chromosome"/>
</dbReference>
<keyword evidence="2" id="KW-1185">Reference proteome</keyword>
<protein>
    <submittedName>
        <fullName evidence="1">Uncharacterized protein</fullName>
    </submittedName>
</protein>
<organism evidence="1 2">
    <name type="scientific">Methylobacterium durans</name>
    <dbReference type="NCBI Taxonomy" id="2202825"/>
    <lineage>
        <taxon>Bacteria</taxon>
        <taxon>Pseudomonadati</taxon>
        <taxon>Pseudomonadota</taxon>
        <taxon>Alphaproteobacteria</taxon>
        <taxon>Hyphomicrobiales</taxon>
        <taxon>Methylobacteriaceae</taxon>
        <taxon>Methylobacterium</taxon>
    </lineage>
</organism>
<gene>
    <name evidence="1" type="ORF">DK389_27925</name>
</gene>
<accession>A0A2U8WBZ0</accession>
<dbReference type="KEGG" id="mets:DK389_27925"/>
<dbReference type="RefSeq" id="WP_109894626.1">
    <property type="nucleotide sequence ID" value="NZ_CP029550.1"/>
</dbReference>
<reference evidence="2" key="1">
    <citation type="submission" date="2018-05" db="EMBL/GenBank/DDBJ databases">
        <title>Complete Genome Sequence of Methylobacterium sp. 17SD2-17.</title>
        <authorList>
            <person name="Srinivasan S."/>
        </authorList>
    </citation>
    <scope>NUCLEOTIDE SEQUENCE [LARGE SCALE GENOMIC DNA]</scope>
    <source>
        <strain evidence="2">17SD2-17</strain>
    </source>
</reference>
<name>A0A2U8WBZ0_9HYPH</name>
<sequence length="66" mass="6971">MLDQSFPITVMPPAEAGKPHVVSTVPLGGHVDVQCAETAEQAERLTAEIGERIRRAAETMGGREAG</sequence>
<proteinExistence type="predicted"/>
<evidence type="ECO:0000313" key="2">
    <source>
        <dbReference type="Proteomes" id="UP000245926"/>
    </source>
</evidence>
<evidence type="ECO:0000313" key="1">
    <source>
        <dbReference type="EMBL" id="AWN43637.1"/>
    </source>
</evidence>
<dbReference type="EMBL" id="CP029550">
    <property type="protein sequence ID" value="AWN43637.1"/>
    <property type="molecule type" value="Genomic_DNA"/>
</dbReference>
<dbReference type="AlphaFoldDB" id="A0A2U8WBZ0"/>